<evidence type="ECO:0000313" key="10">
    <source>
        <dbReference type="EMBL" id="OAQ19751.1"/>
    </source>
</evidence>
<dbReference type="SUPFAM" id="SSF51445">
    <property type="entry name" value="(Trans)glycosidases"/>
    <property type="match status" value="1"/>
</dbReference>
<protein>
    <recommendedName>
        <fullName evidence="4">4-alpha-glucanotransferase</fullName>
        <ecNumber evidence="3">2.4.1.25</ecNumber>
    </recommendedName>
    <alternativeName>
        <fullName evidence="8">Amylomaltase</fullName>
    </alternativeName>
    <alternativeName>
        <fullName evidence="9">Disproportionating enzyme</fullName>
    </alternativeName>
</protein>
<evidence type="ECO:0000313" key="11">
    <source>
        <dbReference type="Proteomes" id="UP000078390"/>
    </source>
</evidence>
<dbReference type="PANTHER" id="PTHR32438">
    <property type="entry name" value="4-ALPHA-GLUCANOTRANSFERASE DPE1, CHLOROPLASTIC/AMYLOPLASTIC"/>
    <property type="match status" value="1"/>
</dbReference>
<dbReference type="AlphaFoldDB" id="A0A179D1S9"/>
<keyword evidence="11" id="KW-1185">Reference proteome</keyword>
<dbReference type="Proteomes" id="UP000078390">
    <property type="component" value="Unassembled WGS sequence"/>
</dbReference>
<comment type="catalytic activity">
    <reaction evidence="1">
        <text>Transfers a segment of a (1-&gt;4)-alpha-D-glucan to a new position in an acceptor, which may be glucose or a (1-&gt;4)-alpha-D-glucan.</text>
        <dbReference type="EC" id="2.4.1.25"/>
    </reaction>
</comment>
<gene>
    <name evidence="10" type="ORF">TDIS_2158</name>
</gene>
<sequence length="103" mass="11650">MAYLGGSGRREDGCKWALVEAPAQKFFEAVFRRLLNPSLLAEDLGYITSDVREIRKLFGIPGMKVLVFAFFEEDSPYLPHNHEKEAFVYTGTHDTNTVKGKPL</sequence>
<evidence type="ECO:0000256" key="4">
    <source>
        <dbReference type="ARBA" id="ARBA00020295"/>
    </source>
</evidence>
<dbReference type="InterPro" id="IPR003385">
    <property type="entry name" value="Glyco_hydro_77"/>
</dbReference>
<evidence type="ECO:0000256" key="8">
    <source>
        <dbReference type="ARBA" id="ARBA00031423"/>
    </source>
</evidence>
<keyword evidence="7" id="KW-0119">Carbohydrate metabolism</keyword>
<evidence type="ECO:0000256" key="9">
    <source>
        <dbReference type="ARBA" id="ARBA00031501"/>
    </source>
</evidence>
<keyword evidence="5 10" id="KW-0328">Glycosyltransferase</keyword>
<dbReference type="PANTHER" id="PTHR32438:SF5">
    <property type="entry name" value="4-ALPHA-GLUCANOTRANSFERASE DPE1, CHLOROPLASTIC_AMYLOPLASTIC"/>
    <property type="match status" value="1"/>
</dbReference>
<dbReference type="OrthoDB" id="9811841at2"/>
<dbReference type="GO" id="GO:0004134">
    <property type="term" value="F:4-alpha-glucanotransferase activity"/>
    <property type="evidence" value="ECO:0007669"/>
    <property type="project" value="UniProtKB-EC"/>
</dbReference>
<accession>A0A179D1S9</accession>
<dbReference type="Gene3D" id="3.20.20.80">
    <property type="entry name" value="Glycosidases"/>
    <property type="match status" value="1"/>
</dbReference>
<proteinExistence type="inferred from homology"/>
<evidence type="ECO:0000256" key="7">
    <source>
        <dbReference type="ARBA" id="ARBA00023277"/>
    </source>
</evidence>
<keyword evidence="6 10" id="KW-0808">Transferase</keyword>
<evidence type="ECO:0000256" key="2">
    <source>
        <dbReference type="ARBA" id="ARBA00005684"/>
    </source>
</evidence>
<comment type="similarity">
    <text evidence="2">Belongs to the disproportionating enzyme family.</text>
</comment>
<dbReference type="Pfam" id="PF02446">
    <property type="entry name" value="Glyco_hydro_77"/>
    <property type="match status" value="1"/>
</dbReference>
<dbReference type="STRING" id="999894.TDIS_2158"/>
<evidence type="ECO:0000256" key="3">
    <source>
        <dbReference type="ARBA" id="ARBA00012560"/>
    </source>
</evidence>
<dbReference type="EMBL" id="LWLG01000051">
    <property type="protein sequence ID" value="OAQ19751.1"/>
    <property type="molecule type" value="Genomic_DNA"/>
</dbReference>
<dbReference type="GO" id="GO:0005975">
    <property type="term" value="P:carbohydrate metabolic process"/>
    <property type="evidence" value="ECO:0007669"/>
    <property type="project" value="InterPro"/>
</dbReference>
<evidence type="ECO:0000256" key="6">
    <source>
        <dbReference type="ARBA" id="ARBA00022679"/>
    </source>
</evidence>
<comment type="caution">
    <text evidence="10">The sequence shown here is derived from an EMBL/GenBank/DDBJ whole genome shotgun (WGS) entry which is preliminary data.</text>
</comment>
<dbReference type="EC" id="2.4.1.25" evidence="3"/>
<organism evidence="10 11">
    <name type="scientific">Thermosulfurimonas dismutans</name>
    <dbReference type="NCBI Taxonomy" id="999894"/>
    <lineage>
        <taxon>Bacteria</taxon>
        <taxon>Pseudomonadati</taxon>
        <taxon>Thermodesulfobacteriota</taxon>
        <taxon>Thermodesulfobacteria</taxon>
        <taxon>Thermodesulfobacteriales</taxon>
        <taxon>Thermodesulfobacteriaceae</taxon>
        <taxon>Thermosulfurimonas</taxon>
    </lineage>
</organism>
<name>A0A179D1S9_9BACT</name>
<evidence type="ECO:0000256" key="5">
    <source>
        <dbReference type="ARBA" id="ARBA00022676"/>
    </source>
</evidence>
<evidence type="ECO:0000256" key="1">
    <source>
        <dbReference type="ARBA" id="ARBA00000439"/>
    </source>
</evidence>
<dbReference type="InterPro" id="IPR017853">
    <property type="entry name" value="GH"/>
</dbReference>
<reference evidence="10 11" key="1">
    <citation type="submission" date="2016-04" db="EMBL/GenBank/DDBJ databases">
        <title>Genome analysis of Thermosulfurimonas dismutans, the first thermophilic sulfur-disproportionating bacterium of the phylum Thermodesulfobacteria.</title>
        <authorList>
            <person name="Mardanov A.V."/>
            <person name="Beletsky A.V."/>
            <person name="Kadnikov V.V."/>
            <person name="Slobodkin A.I."/>
            <person name="Ravin N.V."/>
        </authorList>
    </citation>
    <scope>NUCLEOTIDE SEQUENCE [LARGE SCALE GENOMIC DNA]</scope>
    <source>
        <strain evidence="10 11">S95</strain>
    </source>
</reference>